<evidence type="ECO:0000256" key="2">
    <source>
        <dbReference type="PROSITE-ProRule" id="PRU00504"/>
    </source>
</evidence>
<evidence type="ECO:0000313" key="3">
    <source>
        <dbReference type="EMBL" id="CAF1188606.1"/>
    </source>
</evidence>
<keyword evidence="1" id="KW-0677">Repeat</keyword>
<dbReference type="AlphaFoldDB" id="A0A814VGA2"/>
<evidence type="ECO:0000313" key="4">
    <source>
        <dbReference type="Proteomes" id="UP000663852"/>
    </source>
</evidence>
<dbReference type="Gene3D" id="2.120.10.30">
    <property type="entry name" value="TolB, C-terminal domain"/>
    <property type="match status" value="2"/>
</dbReference>
<dbReference type="Proteomes" id="UP000663852">
    <property type="component" value="Unassembled WGS sequence"/>
</dbReference>
<dbReference type="SUPFAM" id="SSF101898">
    <property type="entry name" value="NHL repeat"/>
    <property type="match status" value="1"/>
</dbReference>
<accession>A0A814VGA2</accession>
<comment type="caution">
    <text evidence="3">The sequence shown here is derived from an EMBL/GenBank/DDBJ whole genome shotgun (WGS) entry which is preliminary data.</text>
</comment>
<dbReference type="PANTHER" id="PTHR24104">
    <property type="entry name" value="E3 UBIQUITIN-PROTEIN LIGASE NHLRC1-RELATED"/>
    <property type="match status" value="1"/>
</dbReference>
<evidence type="ECO:0000256" key="1">
    <source>
        <dbReference type="ARBA" id="ARBA00022737"/>
    </source>
</evidence>
<dbReference type="GO" id="GO:0008270">
    <property type="term" value="F:zinc ion binding"/>
    <property type="evidence" value="ECO:0007669"/>
    <property type="project" value="UniProtKB-KW"/>
</dbReference>
<name>A0A814VGA2_ADIRI</name>
<organism evidence="3 4">
    <name type="scientific">Adineta ricciae</name>
    <name type="common">Rotifer</name>
    <dbReference type="NCBI Taxonomy" id="249248"/>
    <lineage>
        <taxon>Eukaryota</taxon>
        <taxon>Metazoa</taxon>
        <taxon>Spiralia</taxon>
        <taxon>Gnathifera</taxon>
        <taxon>Rotifera</taxon>
        <taxon>Eurotatoria</taxon>
        <taxon>Bdelloidea</taxon>
        <taxon>Adinetida</taxon>
        <taxon>Adinetidae</taxon>
        <taxon>Adineta</taxon>
    </lineage>
</organism>
<dbReference type="InterPro" id="IPR011042">
    <property type="entry name" value="6-blade_b-propeller_TolB-like"/>
</dbReference>
<dbReference type="PROSITE" id="PS51125">
    <property type="entry name" value="NHL"/>
    <property type="match status" value="1"/>
</dbReference>
<dbReference type="OrthoDB" id="342730at2759"/>
<gene>
    <name evidence="3" type="ORF">EDS130_LOCUS24669</name>
</gene>
<protein>
    <submittedName>
        <fullName evidence="3">Uncharacterized protein</fullName>
    </submittedName>
</protein>
<reference evidence="3" key="1">
    <citation type="submission" date="2021-02" db="EMBL/GenBank/DDBJ databases">
        <authorList>
            <person name="Nowell W R."/>
        </authorList>
    </citation>
    <scope>NUCLEOTIDE SEQUENCE</scope>
</reference>
<dbReference type="EMBL" id="CAJNOJ010000141">
    <property type="protein sequence ID" value="CAF1188606.1"/>
    <property type="molecule type" value="Genomic_DNA"/>
</dbReference>
<dbReference type="InterPro" id="IPR050952">
    <property type="entry name" value="TRIM-NHL_E3_ligases"/>
</dbReference>
<dbReference type="Gene3D" id="2.40.10.500">
    <property type="match status" value="1"/>
</dbReference>
<dbReference type="Pfam" id="PF01436">
    <property type="entry name" value="NHL"/>
    <property type="match status" value="1"/>
</dbReference>
<dbReference type="PANTHER" id="PTHR24104:SF25">
    <property type="entry name" value="PROTEIN LIN-41"/>
    <property type="match status" value="1"/>
</dbReference>
<proteinExistence type="predicted"/>
<dbReference type="CDD" id="cd05819">
    <property type="entry name" value="NHL"/>
    <property type="match status" value="1"/>
</dbReference>
<sequence>MTMVVGPMNYTNGSSISFVNFNNGIDISDDDTLYIADTNNNWIVTITADGHRSIFESGPGISRAEFYGPFDISVSKTSIYVIDTPYAADCNNHRVQKWNYQARFGTTVAGDDTAGSDLSQLNCPSSVIVDTHGNIYFSEERNIRVVRWTFDSDVSICIADCSGRYENNPNQLKGPQDLAFDSDGSLYVSDTYNNRVQKFQILNGNSEYYIHEQFLS</sequence>
<dbReference type="InterPro" id="IPR001258">
    <property type="entry name" value="NHL_repeat"/>
</dbReference>
<feature type="repeat" description="NHL" evidence="2">
    <location>
        <begin position="163"/>
        <end position="202"/>
    </location>
</feature>